<sequence>MREQRDAALAELDKVKMSLREAEREAAQYKQQVDLLNTRMAKMLPTLEQPHEPIDSTHTLGTRMTCALMELETIRLARQDALLQVEKLSAQLDASKKAYYE</sequence>
<evidence type="ECO:0000313" key="2">
    <source>
        <dbReference type="EMBL" id="KER18483.1"/>
    </source>
</evidence>
<dbReference type="RefSeq" id="XP_009177770.1">
    <property type="nucleotide sequence ID" value="XM_009179506.1"/>
</dbReference>
<dbReference type="AlphaFoldDB" id="A0A074YUV3"/>
<dbReference type="KEGG" id="ovi:T265_16026"/>
<evidence type="ECO:0000256" key="1">
    <source>
        <dbReference type="SAM" id="Coils"/>
    </source>
</evidence>
<dbReference type="CTD" id="20330191"/>
<proteinExistence type="predicted"/>
<protein>
    <submittedName>
        <fullName evidence="2">Uncharacterized protein</fullName>
    </submittedName>
</protein>
<accession>A0A074YUV3</accession>
<reference evidence="2 3" key="1">
    <citation type="submission" date="2013-11" db="EMBL/GenBank/DDBJ databases">
        <title>Opisthorchis viverrini - life in the bile duct.</title>
        <authorList>
            <person name="Young N.D."/>
            <person name="Nagarajan N."/>
            <person name="Lin S.J."/>
            <person name="Korhonen P.K."/>
            <person name="Jex A.R."/>
            <person name="Hall R.S."/>
            <person name="Safavi-Hemami H."/>
            <person name="Kaewkong W."/>
            <person name="Bertrand D."/>
            <person name="Gao S."/>
            <person name="Seet Q."/>
            <person name="Wongkham S."/>
            <person name="Teh B.T."/>
            <person name="Wongkham C."/>
            <person name="Intapan P.M."/>
            <person name="Maleewong W."/>
            <person name="Yang X."/>
            <person name="Hu M."/>
            <person name="Wang Z."/>
            <person name="Hofmann A."/>
            <person name="Sternberg P.W."/>
            <person name="Tan P."/>
            <person name="Wang J."/>
            <person name="Gasser R.B."/>
        </authorList>
    </citation>
    <scope>NUCLEOTIDE SEQUENCE [LARGE SCALE GENOMIC DNA]</scope>
</reference>
<keyword evidence="1" id="KW-0175">Coiled coil</keyword>
<evidence type="ECO:0000313" key="3">
    <source>
        <dbReference type="Proteomes" id="UP000054324"/>
    </source>
</evidence>
<dbReference type="GeneID" id="20330191"/>
<dbReference type="STRING" id="6198.A0A074YUV3"/>
<dbReference type="OrthoDB" id="299638at2759"/>
<dbReference type="Proteomes" id="UP000054324">
    <property type="component" value="Unassembled WGS sequence"/>
</dbReference>
<keyword evidence="3" id="KW-1185">Reference proteome</keyword>
<organism evidence="2 3">
    <name type="scientific">Opisthorchis viverrini</name>
    <name type="common">Southeast Asian liver fluke</name>
    <dbReference type="NCBI Taxonomy" id="6198"/>
    <lineage>
        <taxon>Eukaryota</taxon>
        <taxon>Metazoa</taxon>
        <taxon>Spiralia</taxon>
        <taxon>Lophotrochozoa</taxon>
        <taxon>Platyhelminthes</taxon>
        <taxon>Trematoda</taxon>
        <taxon>Digenea</taxon>
        <taxon>Opisthorchiida</taxon>
        <taxon>Opisthorchiata</taxon>
        <taxon>Opisthorchiidae</taxon>
        <taxon>Opisthorchis</taxon>
    </lineage>
</organism>
<dbReference type="EMBL" id="KL600728">
    <property type="protein sequence ID" value="KER18483.1"/>
    <property type="molecule type" value="Genomic_DNA"/>
</dbReference>
<feature type="non-terminal residue" evidence="2">
    <location>
        <position position="101"/>
    </location>
</feature>
<gene>
    <name evidence="2" type="ORF">T265_16026</name>
</gene>
<feature type="coiled-coil region" evidence="1">
    <location>
        <begin position="5"/>
        <end position="39"/>
    </location>
</feature>
<name>A0A074YUV3_OPIVI</name>